<dbReference type="RefSeq" id="XP_001440420.1">
    <property type="nucleotide sequence ID" value="XM_001440383.1"/>
</dbReference>
<keyword evidence="5" id="KW-1185">Reference proteome</keyword>
<feature type="compositionally biased region" description="Polar residues" evidence="2">
    <location>
        <begin position="72"/>
        <end position="81"/>
    </location>
</feature>
<dbReference type="KEGG" id="ptm:GSPATT00009371001"/>
<accession>A0CQF6</accession>
<name>A0CQF6_PARTE</name>
<organism evidence="4 5">
    <name type="scientific">Paramecium tetraurelia</name>
    <dbReference type="NCBI Taxonomy" id="5888"/>
    <lineage>
        <taxon>Eukaryota</taxon>
        <taxon>Sar</taxon>
        <taxon>Alveolata</taxon>
        <taxon>Ciliophora</taxon>
        <taxon>Intramacronucleata</taxon>
        <taxon>Oligohymenophorea</taxon>
        <taxon>Peniculida</taxon>
        <taxon>Parameciidae</taxon>
        <taxon>Paramecium</taxon>
    </lineage>
</organism>
<keyword evidence="3" id="KW-1133">Transmembrane helix</keyword>
<dbReference type="AlphaFoldDB" id="A0CQF6"/>
<reference evidence="4 5" key="1">
    <citation type="journal article" date="2006" name="Nature">
        <title>Global trends of whole-genome duplications revealed by the ciliate Paramecium tetraurelia.</title>
        <authorList>
            <consortium name="Genoscope"/>
            <person name="Aury J.-M."/>
            <person name="Jaillon O."/>
            <person name="Duret L."/>
            <person name="Noel B."/>
            <person name="Jubin C."/>
            <person name="Porcel B.M."/>
            <person name="Segurens B."/>
            <person name="Daubin V."/>
            <person name="Anthouard V."/>
            <person name="Aiach N."/>
            <person name="Arnaiz O."/>
            <person name="Billaut A."/>
            <person name="Beisson J."/>
            <person name="Blanc I."/>
            <person name="Bouhouche K."/>
            <person name="Camara F."/>
            <person name="Duharcourt S."/>
            <person name="Guigo R."/>
            <person name="Gogendeau D."/>
            <person name="Katinka M."/>
            <person name="Keller A.-M."/>
            <person name="Kissmehl R."/>
            <person name="Klotz C."/>
            <person name="Koll F."/>
            <person name="Le Moue A."/>
            <person name="Lepere C."/>
            <person name="Malinsky S."/>
            <person name="Nowacki M."/>
            <person name="Nowak J.K."/>
            <person name="Plattner H."/>
            <person name="Poulain J."/>
            <person name="Ruiz F."/>
            <person name="Serrano V."/>
            <person name="Zagulski M."/>
            <person name="Dessen P."/>
            <person name="Betermier M."/>
            <person name="Weissenbach J."/>
            <person name="Scarpelli C."/>
            <person name="Schachter V."/>
            <person name="Sperling L."/>
            <person name="Meyer E."/>
            <person name="Cohen J."/>
            <person name="Wincker P."/>
        </authorList>
    </citation>
    <scope>NUCLEOTIDE SEQUENCE [LARGE SCALE GENOMIC DNA]</scope>
    <source>
        <strain evidence="4 5">Stock d4-2</strain>
    </source>
</reference>
<dbReference type="EMBL" id="CT868141">
    <property type="protein sequence ID" value="CAK73023.1"/>
    <property type="molecule type" value="Genomic_DNA"/>
</dbReference>
<keyword evidence="3" id="KW-0812">Transmembrane</keyword>
<proteinExistence type="predicted"/>
<evidence type="ECO:0008006" key="6">
    <source>
        <dbReference type="Google" id="ProtNLM"/>
    </source>
</evidence>
<dbReference type="GeneID" id="5026205"/>
<feature type="region of interest" description="Disordered" evidence="2">
    <location>
        <begin position="72"/>
        <end position="92"/>
    </location>
</feature>
<protein>
    <recommendedName>
        <fullName evidence="6">Transmembrane protein</fullName>
    </recommendedName>
</protein>
<evidence type="ECO:0000313" key="4">
    <source>
        <dbReference type="EMBL" id="CAK73023.1"/>
    </source>
</evidence>
<dbReference type="InParanoid" id="A0CQF6"/>
<evidence type="ECO:0000256" key="1">
    <source>
        <dbReference type="SAM" id="Coils"/>
    </source>
</evidence>
<feature type="transmembrane region" description="Helical" evidence="3">
    <location>
        <begin position="115"/>
        <end position="134"/>
    </location>
</feature>
<feature type="coiled-coil region" evidence="1">
    <location>
        <begin position="23"/>
        <end position="53"/>
    </location>
</feature>
<gene>
    <name evidence="4" type="ORF">GSPATT00009371001</name>
</gene>
<keyword evidence="3" id="KW-0472">Membrane</keyword>
<dbReference type="OrthoDB" id="315828at2759"/>
<sequence length="139" mass="16159">MKMMIQSESQHLEGQSEQQIKYINCLKQLNQKTEETLEKLQVYQEELKQLLHKGKQDQGPKFDPIQFIKSVTTAQQQTDNSNQKKSDVEQNQSFVQEITQNPQIQQQEIQENQGFFKYSYLAAITASIVIGVIIKKKLL</sequence>
<dbReference type="OMA" id="GPKFDPI"/>
<evidence type="ECO:0000256" key="2">
    <source>
        <dbReference type="SAM" id="MobiDB-lite"/>
    </source>
</evidence>
<dbReference type="Proteomes" id="UP000000600">
    <property type="component" value="Unassembled WGS sequence"/>
</dbReference>
<evidence type="ECO:0000256" key="3">
    <source>
        <dbReference type="SAM" id="Phobius"/>
    </source>
</evidence>
<keyword evidence="1" id="KW-0175">Coiled coil</keyword>
<evidence type="ECO:0000313" key="5">
    <source>
        <dbReference type="Proteomes" id="UP000000600"/>
    </source>
</evidence>
<dbReference type="HOGENOM" id="CLU_1848957_0_0_1"/>